<dbReference type="STRING" id="1385512.N784_02525"/>
<comment type="caution">
    <text evidence="3">The sequence shown here is derived from an EMBL/GenBank/DDBJ whole genome shotgun (WGS) entry which is preliminary data.</text>
</comment>
<evidence type="ECO:0000259" key="2">
    <source>
        <dbReference type="Pfam" id="PF01935"/>
    </source>
</evidence>
<dbReference type="Proteomes" id="UP000030401">
    <property type="component" value="Unassembled WGS sequence"/>
</dbReference>
<evidence type="ECO:0000313" key="3">
    <source>
        <dbReference type="EMBL" id="KGX87016.1"/>
    </source>
</evidence>
<protein>
    <submittedName>
        <fullName evidence="3">DNA phosphorothioation-dependent restriction protein DptH</fullName>
    </submittedName>
</protein>
<dbReference type="EMBL" id="AVPG01000009">
    <property type="protein sequence ID" value="KGX87016.1"/>
    <property type="molecule type" value="Genomic_DNA"/>
</dbReference>
<dbReference type="SUPFAM" id="SSF52540">
    <property type="entry name" value="P-loop containing nucleoside triphosphate hydrolases"/>
    <property type="match status" value="1"/>
</dbReference>
<dbReference type="Pfam" id="PF01935">
    <property type="entry name" value="DUF87"/>
    <property type="match status" value="1"/>
</dbReference>
<feature type="coiled-coil region" evidence="1">
    <location>
        <begin position="196"/>
        <end position="223"/>
    </location>
</feature>
<dbReference type="InterPro" id="IPR008571">
    <property type="entry name" value="HerA-like"/>
</dbReference>
<dbReference type="PANTHER" id="PTHR42957">
    <property type="entry name" value="HELICASE MJ1565-RELATED"/>
    <property type="match status" value="1"/>
</dbReference>
<evidence type="ECO:0000313" key="4">
    <source>
        <dbReference type="Proteomes" id="UP000030401"/>
    </source>
</evidence>
<dbReference type="InterPro" id="IPR002789">
    <property type="entry name" value="HerA_central"/>
</dbReference>
<name>A0A0A5G1Q9_9BACI</name>
<dbReference type="InterPro" id="IPR027417">
    <property type="entry name" value="P-loop_NTPase"/>
</dbReference>
<keyword evidence="1" id="KW-0175">Coiled coil</keyword>
<gene>
    <name evidence="3" type="ORF">N784_02525</name>
</gene>
<proteinExistence type="predicted"/>
<organism evidence="3 4">
    <name type="scientific">Pontibacillus litoralis JSM 072002</name>
    <dbReference type="NCBI Taxonomy" id="1385512"/>
    <lineage>
        <taxon>Bacteria</taxon>
        <taxon>Bacillati</taxon>
        <taxon>Bacillota</taxon>
        <taxon>Bacilli</taxon>
        <taxon>Bacillales</taxon>
        <taxon>Bacillaceae</taxon>
        <taxon>Pontibacillus</taxon>
    </lineage>
</organism>
<dbReference type="InterPro" id="IPR017646">
    <property type="entry name" value="Dnd_assoc_2"/>
</dbReference>
<reference evidence="3 4" key="1">
    <citation type="submission" date="2013-08" db="EMBL/GenBank/DDBJ databases">
        <authorList>
            <person name="Huang J."/>
            <person name="Wang G."/>
        </authorList>
    </citation>
    <scope>NUCLEOTIDE SEQUENCE [LARGE SCALE GENOMIC DNA]</scope>
    <source>
        <strain evidence="3 4">JSM 072002</strain>
    </source>
</reference>
<dbReference type="Gene3D" id="3.40.50.300">
    <property type="entry name" value="P-loop containing nucleotide triphosphate hydrolases"/>
    <property type="match status" value="2"/>
</dbReference>
<feature type="domain" description="Helicase HerA central" evidence="2">
    <location>
        <begin position="1313"/>
        <end position="1519"/>
    </location>
</feature>
<sequence>MRVVVAATKEDVKPDYLVTLRNKAGEQTDKWEKTALLSICDETLDSIRGGSSDLQKEGMPFHVKSIVSNLKEEIEKSNLMKHEREVLDFHLDTKLKDIITQPSLFDFEEVLSLLHQEKIPKVVYSQLGLFYDGNLSEYTNRNAVNKRLEENADLYERVQHIHEYENLDQQLEKLFDDKGVKKLKREDWQQVEYKDVKESNDQLKKLKGEVLSYHEKQNKLTNEKLTYWEKAQNENTKPGQRKRHIIVFNPDSEPIINMTFEFDEYLRKDYLTKNSLDIAEVKGKKLHVSIPSGTNETTFRKVSYKHNNENKSSYDFYICIVECTPSQLEGIKTYYSIDSTRKNIVITSDEESVIFGLLGNDVEEITLEQENETIQLMSGKSFIVSGDSPAWTDDTLTLTLKTGLSSIPIKLKEQVVKLPPVLGQRVWKLKREHQEHFFYKNNKLQQGTREFNIREEYNEYLMYESRWINEEMRYAHLSIQGLESMKLDINPMIEEAYQQLLEYYQNHTLPSLSYMDTTLIQISRQFLQAYNNEIDSINEGVPLTTRQKNLFLLGTIRNGRKVLLTPLHPLNILYQLKVNEELEDEQVESHILERLKPNNLLPYIYEQGDVIYKPVNQNVASEWLIYEPLNHETLEGSDTYHANLIEEKMKQFIDHFRYLFLHGSKAPLKVNVINMSNDKEVLRGIIQFLKSQVEKNGLSAIVPVAISIYHHVESESAFESFSMYNDTAQIEQIFDVSLQTKNLDPIDMLRIIRDNIQYYKLKNNGEYRYAHISFYRMANQEYNAKNRMNEIDSGMALDGLLSSLNSLATQNDFRTGFGTKHSLHDDNLFMQTVRNMNEFASNLDNEGRNPYSKRQSIVTMSSSLQEGMLDNLYNVSHWVTFIDPHVDLEYFQRSAKELLVIHYSDQYSSSDKYDAITVTDKNLQYAKVIEQYLLEKDIYPDTKDINSAIRAFNSINGEWLLRIIGSKGHFSREKLSIVSAIKYSLSLHQHDKIIWVPISLEEILRVAGAVKLTKSEGVFSASNLGIRGATSDDILLVGVEIQTDDIFIHFYPIEVKIGSDQRSKAKEQIEKTKSLFDDQLKESNDEGERPFKNKFFRNFFVQMLLANARKFTMNKLWNEKHFDMLENVKGRLLNDDFHIGYHLEKYIGKGAILSFRSGGSWRSAILQDDVMNVQLAEEDAYTGLVEDISAIRLKMEQGKLDLPKKALLSNLYRGESSALTAKMAQEMKYPINDEIMVESEKEMLEKQVVPAIAEVPNIFPSNTSTVIYKHEEEVHNEEDTSVSENLPELEDVRVLIGNIQGSTKQVYWEYGHSDLANRHILISGKSGQGKTYFIQSMLMELAQQGISSIIFDYTDGFKKSQLENQFKDHLGTDLINYLVAMDKFPINPFKRNQKEIDEGIYMTEDYSDVAERTKSVFSAIYRDLGHQQLNAIYQATIRGLKKYEEQMNLEVLREELQEDGSGPAKTALAQISLLIDKNPFDHTQANDWSKLGDQKGKVHIVQMTTYTRDVQLMITEFILWDIWHYKVQHGDKSLPFPVILDEAQNLDHSDKSPSSKILTEGRKFGWSGWYATQFLKGQLTSDEISRLQNASQKIFFQPPENEISSIAAMLGHDASARKEWEKKLSSLKKGQCVSYGPVRNEKGELQNSVPVVIDITSMEKRF</sequence>
<evidence type="ECO:0000256" key="1">
    <source>
        <dbReference type="SAM" id="Coils"/>
    </source>
</evidence>
<dbReference type="eggNOG" id="COG0433">
    <property type="taxonomic scope" value="Bacteria"/>
</dbReference>
<dbReference type="NCBIfam" id="TIGR03237">
    <property type="entry name" value="dnd_assoc_2"/>
    <property type="match status" value="1"/>
</dbReference>
<keyword evidence="4" id="KW-1185">Reference proteome</keyword>
<accession>A0A0A5G1Q9</accession>
<dbReference type="PANTHER" id="PTHR42957:SF1">
    <property type="entry name" value="HELICASE MJ1565-RELATED"/>
    <property type="match status" value="1"/>
</dbReference>